<proteinExistence type="predicted"/>
<sequence length="350" mass="40343">MLVILDKENEQDVTAEALIKYWQQKGGLNKKQSDILCSLLRVAANPDETHIEKHDVHYIRALTTFSIPKYEIPIYCEMEKLTTDDGQLNLEIPDEIISIFVDQLYQLYWMDNVVEEKLDNAEGAERYSLGTCFDEATTLWEETIAKCRKLLARSKMDKTELLNSAFPDDDLQMDTTTENVVSTPATTYLMDSTTGFPSMVHDQTLIINKNELRYLNWEMVLRLKMGIYLTNSIFDAYVENRNAPGKMNRFGFASHQNQLSNMAYVEMEKSELLVTRCPQKCTLDDRQWICVICGHFFKVQNFEVICKCGTTHVANLKFECFHHEHPKTFSAWSPIVLSTIPSTSSSPEPW</sequence>
<organism evidence="1 2">
    <name type="scientific">Panagrolaimus sp. JU765</name>
    <dbReference type="NCBI Taxonomy" id="591449"/>
    <lineage>
        <taxon>Eukaryota</taxon>
        <taxon>Metazoa</taxon>
        <taxon>Ecdysozoa</taxon>
        <taxon>Nematoda</taxon>
        <taxon>Chromadorea</taxon>
        <taxon>Rhabditida</taxon>
        <taxon>Tylenchina</taxon>
        <taxon>Panagrolaimomorpha</taxon>
        <taxon>Panagrolaimoidea</taxon>
        <taxon>Panagrolaimidae</taxon>
        <taxon>Panagrolaimus</taxon>
    </lineage>
</organism>
<protein>
    <submittedName>
        <fullName evidence="2">Uncharacterized protein</fullName>
    </submittedName>
</protein>
<dbReference type="WBParaSite" id="JU765_v2.g8702.t1">
    <property type="protein sequence ID" value="JU765_v2.g8702.t1"/>
    <property type="gene ID" value="JU765_v2.g8702"/>
</dbReference>
<evidence type="ECO:0000313" key="1">
    <source>
        <dbReference type="Proteomes" id="UP000887576"/>
    </source>
</evidence>
<dbReference type="Proteomes" id="UP000887576">
    <property type="component" value="Unplaced"/>
</dbReference>
<accession>A0AC34RPN1</accession>
<reference evidence="2" key="1">
    <citation type="submission" date="2022-11" db="UniProtKB">
        <authorList>
            <consortium name="WormBaseParasite"/>
        </authorList>
    </citation>
    <scope>IDENTIFICATION</scope>
</reference>
<evidence type="ECO:0000313" key="2">
    <source>
        <dbReference type="WBParaSite" id="JU765_v2.g8702.t1"/>
    </source>
</evidence>
<name>A0AC34RPN1_9BILA</name>